<proteinExistence type="predicted"/>
<accession>A0A9P4TXB8</accession>
<sequence length="315" mass="36022">MVKFLVGEDETEILFFRDLVKAVSLKFKTAFEGDFSTEAEAKEIKLPNELPRTIIPFQQWLHTGYISLPDHTTLNPTMWAIQEGQHHDLGQEEGSAMRCQGCNGLQLVDAEELVVWRDDLLVLLRFADEHDIPTLTTDVMIAWQSLDELPGAVTPYELICAAFFALPTGHVFLEYLIEMYRYYVEDGWDNCGCSCGFVAADESPHPCTADDLPIEFRDRMLTSDAVNSTVNGGEEEERGMGEQEGEEEEEITPEKYFDWCCFHAHEGFDYLVCQTSRFNQGRFGVREQFYQEWLAVVTYDEHAAAYSSNPPGQWY</sequence>
<gene>
    <name evidence="2" type="ORF">EJ08DRAFT_698646</name>
</gene>
<organism evidence="2 3">
    <name type="scientific">Tothia fuscella</name>
    <dbReference type="NCBI Taxonomy" id="1048955"/>
    <lineage>
        <taxon>Eukaryota</taxon>
        <taxon>Fungi</taxon>
        <taxon>Dikarya</taxon>
        <taxon>Ascomycota</taxon>
        <taxon>Pezizomycotina</taxon>
        <taxon>Dothideomycetes</taxon>
        <taxon>Pleosporomycetidae</taxon>
        <taxon>Venturiales</taxon>
        <taxon>Cylindrosympodiaceae</taxon>
        <taxon>Tothia</taxon>
    </lineage>
</organism>
<reference evidence="2" key="1">
    <citation type="journal article" date="2020" name="Stud. Mycol.">
        <title>101 Dothideomycetes genomes: a test case for predicting lifestyles and emergence of pathogens.</title>
        <authorList>
            <person name="Haridas S."/>
            <person name="Albert R."/>
            <person name="Binder M."/>
            <person name="Bloem J."/>
            <person name="Labutti K."/>
            <person name="Salamov A."/>
            <person name="Andreopoulos B."/>
            <person name="Baker S."/>
            <person name="Barry K."/>
            <person name="Bills G."/>
            <person name="Bluhm B."/>
            <person name="Cannon C."/>
            <person name="Castanera R."/>
            <person name="Culley D."/>
            <person name="Daum C."/>
            <person name="Ezra D."/>
            <person name="Gonzalez J."/>
            <person name="Henrissat B."/>
            <person name="Kuo A."/>
            <person name="Liang C."/>
            <person name="Lipzen A."/>
            <person name="Lutzoni F."/>
            <person name="Magnuson J."/>
            <person name="Mondo S."/>
            <person name="Nolan M."/>
            <person name="Ohm R."/>
            <person name="Pangilinan J."/>
            <person name="Park H.-J."/>
            <person name="Ramirez L."/>
            <person name="Alfaro M."/>
            <person name="Sun H."/>
            <person name="Tritt A."/>
            <person name="Yoshinaga Y."/>
            <person name="Zwiers L.-H."/>
            <person name="Turgeon B."/>
            <person name="Goodwin S."/>
            <person name="Spatafora J."/>
            <person name="Crous P."/>
            <person name="Grigoriev I."/>
        </authorList>
    </citation>
    <scope>NUCLEOTIDE SEQUENCE</scope>
    <source>
        <strain evidence="2">CBS 130266</strain>
    </source>
</reference>
<evidence type="ECO:0000313" key="3">
    <source>
        <dbReference type="Proteomes" id="UP000800235"/>
    </source>
</evidence>
<evidence type="ECO:0008006" key="4">
    <source>
        <dbReference type="Google" id="ProtNLM"/>
    </source>
</evidence>
<dbReference type="Proteomes" id="UP000800235">
    <property type="component" value="Unassembled WGS sequence"/>
</dbReference>
<name>A0A9P4TXB8_9PEZI</name>
<protein>
    <recommendedName>
        <fullName evidence="4">BTB domain-containing protein</fullName>
    </recommendedName>
</protein>
<dbReference type="AlphaFoldDB" id="A0A9P4TXB8"/>
<dbReference type="EMBL" id="MU007050">
    <property type="protein sequence ID" value="KAF2429066.1"/>
    <property type="molecule type" value="Genomic_DNA"/>
</dbReference>
<comment type="caution">
    <text evidence="2">The sequence shown here is derived from an EMBL/GenBank/DDBJ whole genome shotgun (WGS) entry which is preliminary data.</text>
</comment>
<feature type="compositionally biased region" description="Acidic residues" evidence="1">
    <location>
        <begin position="233"/>
        <end position="248"/>
    </location>
</feature>
<keyword evidence="3" id="KW-1185">Reference proteome</keyword>
<feature type="region of interest" description="Disordered" evidence="1">
    <location>
        <begin position="228"/>
        <end position="248"/>
    </location>
</feature>
<evidence type="ECO:0000313" key="2">
    <source>
        <dbReference type="EMBL" id="KAF2429066.1"/>
    </source>
</evidence>
<evidence type="ECO:0000256" key="1">
    <source>
        <dbReference type="SAM" id="MobiDB-lite"/>
    </source>
</evidence>